<sequence>MTQQQSQSYFLWSKSNTKQVSIISDVANNIFEYILLFLMAIFVSLCGSPSSIPVHQLILVPHQNKRLYYHFFKKVTGNEDILGIQSKKYNKSPTRKHKKQRSSIQHHPEGAIYAQ</sequence>
<dbReference type="EMBL" id="CAJVPK010000111">
    <property type="protein sequence ID" value="CAG8451198.1"/>
    <property type="molecule type" value="Genomic_DNA"/>
</dbReference>
<proteinExistence type="predicted"/>
<dbReference type="Proteomes" id="UP000789706">
    <property type="component" value="Unassembled WGS sequence"/>
</dbReference>
<feature type="compositionally biased region" description="Basic residues" evidence="1">
    <location>
        <begin position="88"/>
        <end position="101"/>
    </location>
</feature>
<reference evidence="2" key="1">
    <citation type="submission" date="2021-06" db="EMBL/GenBank/DDBJ databases">
        <authorList>
            <person name="Kallberg Y."/>
            <person name="Tangrot J."/>
            <person name="Rosling A."/>
        </authorList>
    </citation>
    <scope>NUCLEOTIDE SEQUENCE</scope>
    <source>
        <strain evidence="2">AZ414A</strain>
    </source>
</reference>
<gene>
    <name evidence="2" type="ORF">DEBURN_LOCUS2148</name>
</gene>
<protein>
    <submittedName>
        <fullName evidence="2">5613_t:CDS:1</fullName>
    </submittedName>
</protein>
<evidence type="ECO:0000313" key="3">
    <source>
        <dbReference type="Proteomes" id="UP000789706"/>
    </source>
</evidence>
<evidence type="ECO:0000256" key="1">
    <source>
        <dbReference type="SAM" id="MobiDB-lite"/>
    </source>
</evidence>
<dbReference type="AlphaFoldDB" id="A0A9N8VHD2"/>
<evidence type="ECO:0000313" key="2">
    <source>
        <dbReference type="EMBL" id="CAG8451198.1"/>
    </source>
</evidence>
<dbReference type="OrthoDB" id="2308133at2759"/>
<feature type="region of interest" description="Disordered" evidence="1">
    <location>
        <begin position="86"/>
        <end position="115"/>
    </location>
</feature>
<comment type="caution">
    <text evidence="2">The sequence shown here is derived from an EMBL/GenBank/DDBJ whole genome shotgun (WGS) entry which is preliminary data.</text>
</comment>
<accession>A0A9N8VHD2</accession>
<keyword evidence="3" id="KW-1185">Reference proteome</keyword>
<name>A0A9N8VHD2_9GLOM</name>
<organism evidence="2 3">
    <name type="scientific">Diversispora eburnea</name>
    <dbReference type="NCBI Taxonomy" id="1213867"/>
    <lineage>
        <taxon>Eukaryota</taxon>
        <taxon>Fungi</taxon>
        <taxon>Fungi incertae sedis</taxon>
        <taxon>Mucoromycota</taxon>
        <taxon>Glomeromycotina</taxon>
        <taxon>Glomeromycetes</taxon>
        <taxon>Diversisporales</taxon>
        <taxon>Diversisporaceae</taxon>
        <taxon>Diversispora</taxon>
    </lineage>
</organism>